<feature type="region of interest" description="Disordered" evidence="1">
    <location>
        <begin position="33"/>
        <end position="59"/>
    </location>
</feature>
<gene>
    <name evidence="2" type="ORF">H2515_13090</name>
</gene>
<reference evidence="2 3" key="1">
    <citation type="submission" date="2020-07" db="EMBL/GenBank/DDBJ databases">
        <title>Complete genome sequence analysis of Acidithiobacillus ferrivorans XJFY6S-08 reveals extreme environmental adaptation to alpine acid mine drainage.</title>
        <authorList>
            <person name="Yan L."/>
            <person name="Ni Y."/>
        </authorList>
    </citation>
    <scope>NUCLEOTIDE SEQUENCE [LARGE SCALE GENOMIC DNA]</scope>
    <source>
        <strain evidence="2 3">XJFY6S-08</strain>
    </source>
</reference>
<evidence type="ECO:0000313" key="3">
    <source>
        <dbReference type="Proteomes" id="UP000595420"/>
    </source>
</evidence>
<sequence>MKSEIPYRGRIIRKKSNGKWEICIDESTSNCHGNFDNEDAAKRQVDDDLDHYPGSGMEI</sequence>
<evidence type="ECO:0000256" key="1">
    <source>
        <dbReference type="SAM" id="MobiDB-lite"/>
    </source>
</evidence>
<accession>A0A7T4WCX1</accession>
<organism evidence="2 3">
    <name type="scientific">Acidithiobacillus ferrivorans</name>
    <dbReference type="NCBI Taxonomy" id="160808"/>
    <lineage>
        <taxon>Bacteria</taxon>
        <taxon>Pseudomonadati</taxon>
        <taxon>Pseudomonadota</taxon>
        <taxon>Acidithiobacillia</taxon>
        <taxon>Acidithiobacillales</taxon>
        <taxon>Acidithiobacillaceae</taxon>
        <taxon>Acidithiobacillus</taxon>
    </lineage>
</organism>
<evidence type="ECO:0000313" key="2">
    <source>
        <dbReference type="EMBL" id="QQD72321.1"/>
    </source>
</evidence>
<dbReference type="RefSeq" id="WP_198660354.1">
    <property type="nucleotide sequence ID" value="NZ_CP059488.1"/>
</dbReference>
<protein>
    <submittedName>
        <fullName evidence="2">Uncharacterized protein</fullName>
    </submittedName>
</protein>
<dbReference type="AlphaFoldDB" id="A0A7T4WCX1"/>
<proteinExistence type="predicted"/>
<dbReference type="EMBL" id="CP059488">
    <property type="protein sequence ID" value="QQD72321.1"/>
    <property type="molecule type" value="Genomic_DNA"/>
</dbReference>
<name>A0A7T4WCX1_9PROT</name>
<dbReference type="Proteomes" id="UP000595420">
    <property type="component" value="Chromosome"/>
</dbReference>